<accession>A0A7I8D5K1</accession>
<dbReference type="HAMAP" id="MF_02206">
    <property type="entry name" value="DinG_exonucl"/>
    <property type="match status" value="1"/>
</dbReference>
<comment type="cofactor">
    <cofactor evidence="1">
        <name>[4Fe-4S] cluster</name>
        <dbReference type="ChEBI" id="CHEBI:49883"/>
    </cofactor>
</comment>
<evidence type="ECO:0000256" key="5">
    <source>
        <dbReference type="ARBA" id="ARBA00022839"/>
    </source>
</evidence>
<dbReference type="KEGG" id="eff:skT53_04130"/>
<comment type="similarity">
    <text evidence="8 9">Belongs to the helicase family. DinG subfamily. Type 2 sub-subfamily.</text>
</comment>
<dbReference type="PANTHER" id="PTHR11472">
    <property type="entry name" value="DNA REPAIR DEAD HELICASE RAD3/XP-D SUBFAMILY MEMBER"/>
    <property type="match status" value="1"/>
</dbReference>
<keyword evidence="10" id="KW-0175">Coiled coil</keyword>
<dbReference type="GO" id="GO:0003887">
    <property type="term" value="F:DNA-directed DNA polymerase activity"/>
    <property type="evidence" value="ECO:0007669"/>
    <property type="project" value="InterPro"/>
</dbReference>
<sequence>MQNPYVVIDLETTGFSLKEDSIVEIGAVRIENGQISDTFSTLVKQDRPLTDICKELTGITDDDLADAPTLEEVIPQFLKFVDGYNLIAHNASFDVSFLNAAFERCGYLPVSGRCIDTLELAQILWPQETGYALEMLTFKYGIPHEKSHRALSDAKATAELFLLLQRQAKQLPLLVLQQIEQLNMFADWNLRDFFAELLQDPVKLAQTEIPEGCTVIQQLVHRPVEIAERSADRREPLEFDAETATSILSNQGPLADQYADYEERTSQMEMARTVADALLSNQHLVVEAGTGTGKSLAYLVPAIYYAVASGERVAVATHTINLQEQIKDRDLPLLQQILPISFRATVVKGRNNYVCMRKVANGIHSQGMVGDASERSFYARMLTWLLETAAGDKEELNLQGSHIELWNRVASDSDSCIAKKCPWFRNCYYFRNRSATEQSDLLITNHSLVFTDLNADHRVLPAYSSLIVDEAHHLEDEATKHLGEEAGYYQSIAALNRLVRENKQGLIVQMRTLIGLHPEFALLARILDEMTDTIATVRQHAEETFRLLQTFAIEQANNREGGRWTVRIHHMHTELPIWQAILSAFDNLQTDTMTLRQLMKRLEQEAREHDDEIIGFSTDISGQIQEFDRQTMTMTRFFREAAGVSNESDRSVLWLEADEKSVRPAVSLHVTPVHVGQLLNEKLFEKKDSVVLTSATITVNQGFSYLIDRLGLRQSEQQGRLLTLQVESPFDYKKQALLCIPTDVVPVKGVSDETFVDSFCQSITSLARISKGRMLVLFTSHKMLRDAYMKVKPALAEHGIRLFAQGIDSSSRMRLVHQFKQEEKAVLFGANSFWEGVDIPGEDLSCLVIVRLPFWPPNHPIAEARTEAIEKEGRNAFMEYSVPQAIVRFKQGFGRLIRSKKDTGAIVVYDRRLVEARYGRHFIKSLPNPWIYQGPEQDILKVIYNWLKN</sequence>
<keyword evidence="5 8" id="KW-0269">Exonuclease</keyword>
<dbReference type="EC" id="3.1.-.-" evidence="8 9"/>
<organism evidence="13 14">
    <name type="scientific">Effusibacillus dendaii</name>
    <dbReference type="NCBI Taxonomy" id="2743772"/>
    <lineage>
        <taxon>Bacteria</taxon>
        <taxon>Bacillati</taxon>
        <taxon>Bacillota</taxon>
        <taxon>Bacilli</taxon>
        <taxon>Bacillales</taxon>
        <taxon>Alicyclobacillaceae</taxon>
        <taxon>Effusibacillus</taxon>
    </lineage>
</organism>
<dbReference type="SMART" id="SM00479">
    <property type="entry name" value="EXOIII"/>
    <property type="match status" value="1"/>
</dbReference>
<dbReference type="NCBIfam" id="TIGR00573">
    <property type="entry name" value="dnaq"/>
    <property type="match status" value="1"/>
</dbReference>
<dbReference type="AlphaFoldDB" id="A0A7I8D5K1"/>
<dbReference type="InterPro" id="IPR006310">
    <property type="entry name" value="DinG"/>
</dbReference>
<name>A0A7I8D5K1_9BACL</name>
<feature type="short sequence motif" description="DEAH box" evidence="8">
    <location>
        <begin position="469"/>
        <end position="472"/>
    </location>
</feature>
<dbReference type="Pfam" id="PF00270">
    <property type="entry name" value="DEAD"/>
    <property type="match status" value="1"/>
</dbReference>
<dbReference type="GO" id="GO:0008408">
    <property type="term" value="F:3'-5' exonuclease activity"/>
    <property type="evidence" value="ECO:0007669"/>
    <property type="project" value="UniProtKB-UniRule"/>
</dbReference>
<dbReference type="InterPro" id="IPR013520">
    <property type="entry name" value="Ribonucl_H"/>
</dbReference>
<dbReference type="SUPFAM" id="SSF53098">
    <property type="entry name" value="Ribonuclease H-like"/>
    <property type="match status" value="1"/>
</dbReference>
<dbReference type="GO" id="GO:0043139">
    <property type="term" value="F:5'-3' DNA helicase activity"/>
    <property type="evidence" value="ECO:0007669"/>
    <property type="project" value="UniProtKB-EC"/>
</dbReference>
<keyword evidence="6 8" id="KW-0067">ATP-binding</keyword>
<dbReference type="Pfam" id="PF13307">
    <property type="entry name" value="Helicase_C_2"/>
    <property type="match status" value="1"/>
</dbReference>
<dbReference type="Proteomes" id="UP000593802">
    <property type="component" value="Chromosome"/>
</dbReference>
<feature type="binding site" evidence="8">
    <location>
        <begin position="288"/>
        <end position="295"/>
    </location>
    <ligand>
        <name>ATP</name>
        <dbReference type="ChEBI" id="CHEBI:30616"/>
    </ligand>
</feature>
<dbReference type="PANTHER" id="PTHR11472:SF34">
    <property type="entry name" value="REGULATOR OF TELOMERE ELONGATION HELICASE 1"/>
    <property type="match status" value="1"/>
</dbReference>
<dbReference type="GO" id="GO:0003677">
    <property type="term" value="F:DNA binding"/>
    <property type="evidence" value="ECO:0007669"/>
    <property type="project" value="InterPro"/>
</dbReference>
<dbReference type="FunFam" id="3.40.50.300:FF:000437">
    <property type="entry name" value="ATP-dependent DNA helicase DinG"/>
    <property type="match status" value="1"/>
</dbReference>
<protein>
    <recommendedName>
        <fullName evidence="8 9">3'-5' exonuclease DinG</fullName>
        <ecNumber evidence="8 9">3.1.-.-</ecNumber>
    </recommendedName>
</protein>
<dbReference type="GO" id="GO:0006260">
    <property type="term" value="P:DNA replication"/>
    <property type="evidence" value="ECO:0007669"/>
    <property type="project" value="InterPro"/>
</dbReference>
<dbReference type="SUPFAM" id="SSF52540">
    <property type="entry name" value="P-loop containing nucleoside triphosphate hydrolases"/>
    <property type="match status" value="1"/>
</dbReference>
<evidence type="ECO:0000256" key="3">
    <source>
        <dbReference type="ARBA" id="ARBA00022741"/>
    </source>
</evidence>
<comment type="function">
    <text evidence="8 9">3'-5' exonuclease.</text>
</comment>
<feature type="domain" description="Helicase ATP-binding" evidence="11">
    <location>
        <begin position="275"/>
        <end position="507"/>
    </location>
</feature>
<dbReference type="RefSeq" id="WP_200759552.1">
    <property type="nucleotide sequence ID" value="NZ_AP023366.1"/>
</dbReference>
<dbReference type="InterPro" id="IPR014013">
    <property type="entry name" value="Helic_SF1/SF2_ATP-bd_DinG/Rad3"/>
</dbReference>
<dbReference type="PROSITE" id="PS51193">
    <property type="entry name" value="HELICASE_ATP_BIND_2"/>
    <property type="match status" value="1"/>
</dbReference>
<dbReference type="Pfam" id="PF00929">
    <property type="entry name" value="RNase_T"/>
    <property type="match status" value="1"/>
</dbReference>
<dbReference type="GO" id="GO:0016818">
    <property type="term" value="F:hydrolase activity, acting on acid anhydrides, in phosphorus-containing anhydrides"/>
    <property type="evidence" value="ECO:0007669"/>
    <property type="project" value="InterPro"/>
</dbReference>
<dbReference type="InterPro" id="IPR014001">
    <property type="entry name" value="Helicase_ATP-bd"/>
</dbReference>
<gene>
    <name evidence="8 9 13" type="primary">dinG</name>
    <name evidence="13" type="ORF">skT53_04130</name>
</gene>
<dbReference type="PROSITE" id="PS51192">
    <property type="entry name" value="HELICASE_ATP_BIND_1"/>
    <property type="match status" value="1"/>
</dbReference>
<dbReference type="InterPro" id="IPR006054">
    <property type="entry name" value="DnaQ"/>
</dbReference>
<evidence type="ECO:0000256" key="1">
    <source>
        <dbReference type="ARBA" id="ARBA00001966"/>
    </source>
</evidence>
<comment type="catalytic activity">
    <reaction evidence="7">
        <text>ATP + H2O = ADP + phosphate + H(+)</text>
        <dbReference type="Rhea" id="RHEA:13065"/>
        <dbReference type="ChEBI" id="CHEBI:15377"/>
        <dbReference type="ChEBI" id="CHEBI:15378"/>
        <dbReference type="ChEBI" id="CHEBI:30616"/>
        <dbReference type="ChEBI" id="CHEBI:43474"/>
        <dbReference type="ChEBI" id="CHEBI:456216"/>
        <dbReference type="EC" id="5.6.2.3"/>
    </reaction>
</comment>
<keyword evidence="2 8" id="KW-0540">Nuclease</keyword>
<dbReference type="GO" id="GO:0005524">
    <property type="term" value="F:ATP binding"/>
    <property type="evidence" value="ECO:0007669"/>
    <property type="project" value="UniProtKB-UniRule"/>
</dbReference>
<evidence type="ECO:0000313" key="14">
    <source>
        <dbReference type="Proteomes" id="UP000593802"/>
    </source>
</evidence>
<dbReference type="InterPro" id="IPR011545">
    <property type="entry name" value="DEAD/DEAH_box_helicase_dom"/>
</dbReference>
<evidence type="ECO:0000256" key="9">
    <source>
        <dbReference type="RuleBase" id="RU364106"/>
    </source>
</evidence>
<dbReference type="Gene3D" id="3.40.50.300">
    <property type="entry name" value="P-loop containing nucleotide triphosphate hydrolases"/>
    <property type="match status" value="2"/>
</dbReference>
<evidence type="ECO:0000256" key="4">
    <source>
        <dbReference type="ARBA" id="ARBA00022801"/>
    </source>
</evidence>
<evidence type="ECO:0000256" key="7">
    <source>
        <dbReference type="ARBA" id="ARBA00048954"/>
    </source>
</evidence>
<dbReference type="SMART" id="SM00487">
    <property type="entry name" value="DEXDc"/>
    <property type="match status" value="1"/>
</dbReference>
<keyword evidence="3 8" id="KW-0547">Nucleotide-binding</keyword>
<dbReference type="InterPro" id="IPR036397">
    <property type="entry name" value="RNaseH_sf"/>
</dbReference>
<dbReference type="CDD" id="cd06127">
    <property type="entry name" value="DEDDh"/>
    <property type="match status" value="1"/>
</dbReference>
<keyword evidence="14" id="KW-1185">Reference proteome</keyword>
<reference evidence="13 14" key="1">
    <citation type="submission" date="2020-08" db="EMBL/GenBank/DDBJ databases">
        <title>Complete Genome Sequence of Effusibacillus dendaii Strain skT53, Isolated from Farmland soil.</title>
        <authorList>
            <person name="Konishi T."/>
            <person name="Kawasaki H."/>
        </authorList>
    </citation>
    <scope>NUCLEOTIDE SEQUENCE [LARGE SCALE GENOMIC DNA]</scope>
    <source>
        <strain evidence="14">skT53</strain>
    </source>
</reference>
<dbReference type="FunFam" id="3.30.420.10:FF:000045">
    <property type="entry name" value="3'-5' exonuclease DinG"/>
    <property type="match status" value="1"/>
</dbReference>
<dbReference type="NCBIfam" id="NF005981">
    <property type="entry name" value="PRK08074.1"/>
    <property type="match status" value="1"/>
</dbReference>
<evidence type="ECO:0000256" key="2">
    <source>
        <dbReference type="ARBA" id="ARBA00022722"/>
    </source>
</evidence>
<dbReference type="Gene3D" id="3.30.420.10">
    <property type="entry name" value="Ribonuclease H-like superfamily/Ribonuclease H"/>
    <property type="match status" value="1"/>
</dbReference>
<feature type="coiled-coil region" evidence="10">
    <location>
        <begin position="585"/>
        <end position="619"/>
    </location>
</feature>
<dbReference type="InterPro" id="IPR027417">
    <property type="entry name" value="P-loop_NTPase"/>
</dbReference>
<proteinExistence type="inferred from homology"/>
<evidence type="ECO:0000256" key="6">
    <source>
        <dbReference type="ARBA" id="ARBA00022840"/>
    </source>
</evidence>
<evidence type="ECO:0000313" key="13">
    <source>
        <dbReference type="EMBL" id="BCJ85428.1"/>
    </source>
</evidence>
<dbReference type="InterPro" id="IPR006555">
    <property type="entry name" value="ATP-dep_Helicase_C"/>
</dbReference>
<evidence type="ECO:0000259" key="11">
    <source>
        <dbReference type="PROSITE" id="PS51192"/>
    </source>
</evidence>
<keyword evidence="13" id="KW-0347">Helicase</keyword>
<keyword evidence="4 8" id="KW-0378">Hydrolase</keyword>
<dbReference type="SMART" id="SM00491">
    <property type="entry name" value="HELICc2"/>
    <property type="match status" value="1"/>
</dbReference>
<dbReference type="InterPro" id="IPR012337">
    <property type="entry name" value="RNaseH-like_sf"/>
</dbReference>
<dbReference type="InterPro" id="IPR045028">
    <property type="entry name" value="DinG/Rad3-like"/>
</dbReference>
<dbReference type="EMBL" id="AP023366">
    <property type="protein sequence ID" value="BCJ85428.1"/>
    <property type="molecule type" value="Genomic_DNA"/>
</dbReference>
<evidence type="ECO:0000256" key="10">
    <source>
        <dbReference type="SAM" id="Coils"/>
    </source>
</evidence>
<dbReference type="NCBIfam" id="TIGR01407">
    <property type="entry name" value="dinG_rel"/>
    <property type="match status" value="1"/>
</dbReference>
<feature type="domain" description="Helicase ATP-binding" evidence="12">
    <location>
        <begin position="253"/>
        <end position="517"/>
    </location>
</feature>
<evidence type="ECO:0000256" key="8">
    <source>
        <dbReference type="HAMAP-Rule" id="MF_02206"/>
    </source>
</evidence>
<evidence type="ECO:0000259" key="12">
    <source>
        <dbReference type="PROSITE" id="PS51193"/>
    </source>
</evidence>